<sequence length="46" mass="5460">MDEFIDSSHTLYAIYVKVPCEYNIEIGRLGVINLDKDTLDYLRPYY</sequence>
<comment type="caution">
    <text evidence="1">The sequence shown here is derived from an EMBL/GenBank/DDBJ whole genome shotgun (WGS) entry which is preliminary data.</text>
</comment>
<keyword evidence="2" id="KW-1185">Reference proteome</keyword>
<evidence type="ECO:0000313" key="1">
    <source>
        <dbReference type="EMBL" id="MEQ2528489.1"/>
    </source>
</evidence>
<dbReference type="Proteomes" id="UP001439875">
    <property type="component" value="Unassembled WGS sequence"/>
</dbReference>
<accession>A0ACC6SHE8</accession>
<name>A0ACC6SHE8_9BACI</name>
<evidence type="ECO:0000313" key="2">
    <source>
        <dbReference type="Proteomes" id="UP001439875"/>
    </source>
</evidence>
<reference evidence="1" key="1">
    <citation type="submission" date="2024-03" db="EMBL/GenBank/DDBJ databases">
        <title>Human intestinal bacterial collection.</title>
        <authorList>
            <person name="Pauvert C."/>
            <person name="Hitch T.C.A."/>
            <person name="Clavel T."/>
        </authorList>
    </citation>
    <scope>NUCLEOTIDE SEQUENCE</scope>
    <source>
        <strain evidence="1">CLA-AA-H227</strain>
    </source>
</reference>
<gene>
    <name evidence="1" type="ORF">WMO40_17540</name>
</gene>
<organism evidence="1 2">
    <name type="scientific">Robertmurraya yapensis</name>
    <name type="common">ex Hitch et al 2024</name>
    <dbReference type="NCBI Taxonomy" id="3133160"/>
    <lineage>
        <taxon>Bacteria</taxon>
        <taxon>Bacillati</taxon>
        <taxon>Bacillota</taxon>
        <taxon>Bacilli</taxon>
        <taxon>Bacillales</taxon>
        <taxon>Bacillaceae</taxon>
        <taxon>Robertmurraya</taxon>
    </lineage>
</organism>
<proteinExistence type="predicted"/>
<protein>
    <submittedName>
        <fullName evidence="1">Uncharacterized protein</fullName>
    </submittedName>
</protein>
<dbReference type="EMBL" id="JBBMEW010000018">
    <property type="protein sequence ID" value="MEQ2528489.1"/>
    <property type="molecule type" value="Genomic_DNA"/>
</dbReference>